<dbReference type="EMBL" id="WBSO01000019">
    <property type="protein sequence ID" value="KAB8293672.1"/>
    <property type="molecule type" value="Genomic_DNA"/>
</dbReference>
<dbReference type="AlphaFoldDB" id="A0A6A2VG95"/>
<evidence type="ECO:0000259" key="2">
    <source>
        <dbReference type="Pfam" id="PF25591"/>
    </source>
</evidence>
<feature type="compositionally biased region" description="Polar residues" evidence="1">
    <location>
        <begin position="167"/>
        <end position="178"/>
    </location>
</feature>
<reference evidence="3 4" key="1">
    <citation type="submission" date="2019-09" db="EMBL/GenBank/DDBJ databases">
        <title>Characterization of the phylogenetic diversity of two novel species belonging to the genus Bifidobacterium: Bifidobacterium cebidarum sp. nov. and Bifidobacterium leontopitheci sp. nov.</title>
        <authorList>
            <person name="Lugli G.A."/>
            <person name="Duranti S."/>
            <person name="Milani C."/>
            <person name="Turroni F."/>
            <person name="Ventura M."/>
        </authorList>
    </citation>
    <scope>NUCLEOTIDE SEQUENCE [LARGE SCALE GENOMIC DNA]</scope>
    <source>
        <strain evidence="3 4">DSM 100238</strain>
    </source>
</reference>
<keyword evidence="4" id="KW-1185">Reference proteome</keyword>
<name>A0A6A2VG95_9BIFI</name>
<dbReference type="Pfam" id="PF25591">
    <property type="entry name" value="LRV_2"/>
    <property type="match status" value="2"/>
</dbReference>
<dbReference type="InterPro" id="IPR057893">
    <property type="entry name" value="LRV_2"/>
</dbReference>
<accession>A0A6A2VG95</accession>
<feature type="compositionally biased region" description="Polar residues" evidence="1">
    <location>
        <begin position="103"/>
        <end position="117"/>
    </location>
</feature>
<feature type="domain" description="Leucine rich repeat variant" evidence="2">
    <location>
        <begin position="6"/>
        <end position="63"/>
    </location>
</feature>
<dbReference type="Proteomes" id="UP000440041">
    <property type="component" value="Unassembled WGS sequence"/>
</dbReference>
<sequence length="260" mass="27975">MVDFNAAVAAVQDPNADPVFLARIAYENPEFGANVVANPRAYPGLKRWVAQFGDERARQQLMAMGWPVPQTGVQQQMTAGPVTAQTPMEQQGMETGAERQRTEQFAPSTPAGANQETAPQNEYNAAEAAPANTAVSAHETGPDQHADVANQHAGYDAQTPAPDNLVSDGQLSDSQFSDNTENQYITPAQASPIADANETNGYTADMAMHTDDQMLMARIAGEAPELRPALARNPNIYPELLEWLGQLNDSAINAAIRSRQ</sequence>
<dbReference type="RefSeq" id="WP_152356248.1">
    <property type="nucleotide sequence ID" value="NZ_JBHLXF010000005.1"/>
</dbReference>
<feature type="compositionally biased region" description="Low complexity" evidence="1">
    <location>
        <begin position="128"/>
        <end position="137"/>
    </location>
</feature>
<protein>
    <recommendedName>
        <fullName evidence="2">Leucine rich repeat variant domain-containing protein</fullName>
    </recommendedName>
</protein>
<feature type="domain" description="Leucine rich repeat variant" evidence="2">
    <location>
        <begin position="210"/>
        <end position="260"/>
    </location>
</feature>
<evidence type="ECO:0000256" key="1">
    <source>
        <dbReference type="SAM" id="MobiDB-lite"/>
    </source>
</evidence>
<organism evidence="3 4">
    <name type="scientific">Bifidobacterium apri</name>
    <dbReference type="NCBI Taxonomy" id="1769423"/>
    <lineage>
        <taxon>Bacteria</taxon>
        <taxon>Bacillati</taxon>
        <taxon>Actinomycetota</taxon>
        <taxon>Actinomycetes</taxon>
        <taxon>Bifidobacteriales</taxon>
        <taxon>Bifidobacteriaceae</taxon>
        <taxon>Bifidobacterium</taxon>
    </lineage>
</organism>
<feature type="region of interest" description="Disordered" evidence="1">
    <location>
        <begin position="89"/>
        <end position="119"/>
    </location>
</feature>
<dbReference type="OrthoDB" id="5179995at2"/>
<gene>
    <name evidence="3" type="ORF">DSM100238_1727</name>
</gene>
<feature type="region of interest" description="Disordered" evidence="1">
    <location>
        <begin position="154"/>
        <end position="178"/>
    </location>
</feature>
<comment type="caution">
    <text evidence="3">The sequence shown here is derived from an EMBL/GenBank/DDBJ whole genome shotgun (WGS) entry which is preliminary data.</text>
</comment>
<evidence type="ECO:0000313" key="4">
    <source>
        <dbReference type="Proteomes" id="UP000440041"/>
    </source>
</evidence>
<proteinExistence type="predicted"/>
<evidence type="ECO:0000313" key="3">
    <source>
        <dbReference type="EMBL" id="KAB8293672.1"/>
    </source>
</evidence>
<feature type="region of interest" description="Disordered" evidence="1">
    <location>
        <begin position="128"/>
        <end position="147"/>
    </location>
</feature>